<dbReference type="PROSITE" id="PS50928">
    <property type="entry name" value="ABC_TM1"/>
    <property type="match status" value="1"/>
</dbReference>
<feature type="transmembrane region" description="Helical" evidence="6">
    <location>
        <begin position="74"/>
        <end position="102"/>
    </location>
</feature>
<dbReference type="Pfam" id="PF00528">
    <property type="entry name" value="BPD_transp_1"/>
    <property type="match status" value="1"/>
</dbReference>
<comment type="subcellular location">
    <subcellularLocation>
        <location evidence="6">Cell membrane</location>
        <topology evidence="6">Multi-pass membrane protein</topology>
    </subcellularLocation>
    <subcellularLocation>
        <location evidence="1">Membrane</location>
        <topology evidence="1">Multi-pass membrane protein</topology>
    </subcellularLocation>
</comment>
<dbReference type="InterPro" id="IPR035906">
    <property type="entry name" value="MetI-like_sf"/>
</dbReference>
<feature type="transmembrane region" description="Helical" evidence="6">
    <location>
        <begin position="322"/>
        <end position="342"/>
    </location>
</feature>
<feature type="transmembrane region" description="Helical" evidence="6">
    <location>
        <begin position="7"/>
        <end position="27"/>
    </location>
</feature>
<dbReference type="Gene3D" id="1.10.3720.10">
    <property type="entry name" value="MetI-like"/>
    <property type="match status" value="2"/>
</dbReference>
<feature type="transmembrane region" description="Helical" evidence="6">
    <location>
        <begin position="392"/>
        <end position="415"/>
    </location>
</feature>
<feature type="transmembrane region" description="Helical" evidence="6">
    <location>
        <begin position="436"/>
        <end position="454"/>
    </location>
</feature>
<gene>
    <name evidence="8" type="ORF">ACFQIC_10545</name>
</gene>
<keyword evidence="2 6" id="KW-0813">Transport</keyword>
<feature type="transmembrane region" description="Helical" evidence="6">
    <location>
        <begin position="114"/>
        <end position="136"/>
    </location>
</feature>
<feature type="transmembrane region" description="Helical" evidence="6">
    <location>
        <begin position="220"/>
        <end position="236"/>
    </location>
</feature>
<evidence type="ECO:0000259" key="7">
    <source>
        <dbReference type="PROSITE" id="PS50928"/>
    </source>
</evidence>
<sequence>MRVIRFVMYYILGLCGIFLISASPALFRNGTYFSLGSYVNELSGLVKSITDFGEWTYQYKGNAVPFLEHLWDPYFYSMTIFFGSMVGAVLIAFLLALVTFFLPRFLKQIVMRLVNILESVPDLLLAFCIQLFIVWFYKQSEILLMDFVTVGGERIYALPMLALAVLPTVTLYKIILVQVDEEMTKSYVDMAKSKGMVRSFILNIHVWRNIVKSTFYHSKLIIWGALSSLLMIEYIFNINGITNAFIEGYTPIVTVLILTMLFTPFYILYQGTEMFIFRENKVAEETNMKMNSFIGSRSLKNNRGWIKQASKAIGVHFKNSKFLIGFAIIFCITAISIIYTLIADPLVEKYNLIYDNEGVLASAPPHTPEYVFLGTDRLGFSIMDQLLVGAKYTILFAVSIAFLRVMLGFLLAIPYAFFLSRRLQRVFDKMIDGMHFLPMTIIAYLLLTPVLIMPQGGFATTEMERILYQGIILTILAVPLLVILFGNEMKLLKKEEFVLSTKVLGGSSVHLLWRHLMPHLSARTGIVFGQQFIQTLLIFIHLGVFSIYFGGTKMSYAPMQADPPQSTTYEWSGMIGASKDALMTGRWWYIIPPLIGFMVLILSMQLIIQGIKEVQQQRVGVPIEQKSWLQRLLRKPKTSIKPVDRENPSREEFIFTNKEINEWK</sequence>
<dbReference type="PANTHER" id="PTHR43839:SF3">
    <property type="entry name" value="OLIGOPEPTIDE ABC TRANSPORTER, PERMEASE PROTEIN"/>
    <property type="match status" value="1"/>
</dbReference>
<dbReference type="PANTHER" id="PTHR43839">
    <property type="entry name" value="OPPC IN A BINDING PROTEIN-DEPENDENT TRANSPORT SYSTEM"/>
    <property type="match status" value="1"/>
</dbReference>
<dbReference type="InterPro" id="IPR000515">
    <property type="entry name" value="MetI-like"/>
</dbReference>
<keyword evidence="4 6" id="KW-1133">Transmembrane helix</keyword>
<feature type="transmembrane region" description="Helical" evidence="6">
    <location>
        <begin position="526"/>
        <end position="549"/>
    </location>
</feature>
<reference evidence="9" key="1">
    <citation type="journal article" date="2019" name="Int. J. Syst. Evol. Microbiol.">
        <title>The Global Catalogue of Microorganisms (GCM) 10K type strain sequencing project: providing services to taxonomists for standard genome sequencing and annotation.</title>
        <authorList>
            <consortium name="The Broad Institute Genomics Platform"/>
            <consortium name="The Broad Institute Genome Sequencing Center for Infectious Disease"/>
            <person name="Wu L."/>
            <person name="Ma J."/>
        </authorList>
    </citation>
    <scope>NUCLEOTIDE SEQUENCE [LARGE SCALE GENOMIC DNA]</scope>
    <source>
        <strain evidence="9">CGMCC 4.1621</strain>
    </source>
</reference>
<keyword evidence="3 6" id="KW-0812">Transmembrane</keyword>
<feature type="transmembrane region" description="Helical" evidence="6">
    <location>
        <begin position="248"/>
        <end position="269"/>
    </location>
</feature>
<evidence type="ECO:0000313" key="9">
    <source>
        <dbReference type="Proteomes" id="UP001596410"/>
    </source>
</evidence>
<dbReference type="CDD" id="cd06261">
    <property type="entry name" value="TM_PBP2"/>
    <property type="match status" value="1"/>
</dbReference>
<protein>
    <submittedName>
        <fullName evidence="8">ABC transporter permease subunit</fullName>
    </submittedName>
</protein>
<comment type="caution">
    <text evidence="8">The sequence shown here is derived from an EMBL/GenBank/DDBJ whole genome shotgun (WGS) entry which is preliminary data.</text>
</comment>
<dbReference type="EMBL" id="JBHSZV010000025">
    <property type="protein sequence ID" value="MFC7062296.1"/>
    <property type="molecule type" value="Genomic_DNA"/>
</dbReference>
<dbReference type="SUPFAM" id="SSF161098">
    <property type="entry name" value="MetI-like"/>
    <property type="match status" value="2"/>
</dbReference>
<evidence type="ECO:0000256" key="5">
    <source>
        <dbReference type="ARBA" id="ARBA00023136"/>
    </source>
</evidence>
<organism evidence="8 9">
    <name type="scientific">Halobacillus seohaensis</name>
    <dbReference type="NCBI Taxonomy" id="447421"/>
    <lineage>
        <taxon>Bacteria</taxon>
        <taxon>Bacillati</taxon>
        <taxon>Bacillota</taxon>
        <taxon>Bacilli</taxon>
        <taxon>Bacillales</taxon>
        <taxon>Bacillaceae</taxon>
        <taxon>Halobacillus</taxon>
    </lineage>
</organism>
<evidence type="ECO:0000256" key="2">
    <source>
        <dbReference type="ARBA" id="ARBA00022448"/>
    </source>
</evidence>
<comment type="similarity">
    <text evidence="6">Belongs to the binding-protein-dependent transport system permease family.</text>
</comment>
<feature type="domain" description="ABC transmembrane type-1" evidence="7">
    <location>
        <begin position="394"/>
        <end position="608"/>
    </location>
</feature>
<evidence type="ECO:0000256" key="3">
    <source>
        <dbReference type="ARBA" id="ARBA00022692"/>
    </source>
</evidence>
<proteinExistence type="inferred from homology"/>
<feature type="transmembrane region" description="Helical" evidence="6">
    <location>
        <begin position="587"/>
        <end position="608"/>
    </location>
</feature>
<dbReference type="Proteomes" id="UP001596410">
    <property type="component" value="Unassembled WGS sequence"/>
</dbReference>
<keyword evidence="5 6" id="KW-0472">Membrane</keyword>
<keyword evidence="9" id="KW-1185">Reference proteome</keyword>
<evidence type="ECO:0000256" key="4">
    <source>
        <dbReference type="ARBA" id="ARBA00022989"/>
    </source>
</evidence>
<feature type="transmembrane region" description="Helical" evidence="6">
    <location>
        <begin position="156"/>
        <end position="176"/>
    </location>
</feature>
<feature type="transmembrane region" description="Helical" evidence="6">
    <location>
        <begin position="466"/>
        <end position="485"/>
    </location>
</feature>
<evidence type="ECO:0000256" key="6">
    <source>
        <dbReference type="RuleBase" id="RU363032"/>
    </source>
</evidence>
<name>A0ABW2EMY9_9BACI</name>
<evidence type="ECO:0000313" key="8">
    <source>
        <dbReference type="EMBL" id="MFC7062296.1"/>
    </source>
</evidence>
<evidence type="ECO:0000256" key="1">
    <source>
        <dbReference type="ARBA" id="ARBA00004141"/>
    </source>
</evidence>
<accession>A0ABW2EMY9</accession>